<proteinExistence type="predicted"/>
<organism evidence="1 2">
    <name type="scientific">Candida boidinii</name>
    <name type="common">Yeast</name>
    <dbReference type="NCBI Taxonomy" id="5477"/>
    <lineage>
        <taxon>Eukaryota</taxon>
        <taxon>Fungi</taxon>
        <taxon>Dikarya</taxon>
        <taxon>Ascomycota</taxon>
        <taxon>Saccharomycotina</taxon>
        <taxon>Pichiomycetes</taxon>
        <taxon>Pichiales</taxon>
        <taxon>Pichiaceae</taxon>
        <taxon>Ogataea</taxon>
        <taxon>Ogataea/Candida clade</taxon>
    </lineage>
</organism>
<name>A0ACB5TYT5_CANBO</name>
<dbReference type="EMBL" id="BSXV01002757">
    <property type="protein sequence ID" value="GME96645.1"/>
    <property type="molecule type" value="Genomic_DNA"/>
</dbReference>
<accession>A0ACB5TYT5</accession>
<dbReference type="Proteomes" id="UP001165101">
    <property type="component" value="Unassembled WGS sequence"/>
</dbReference>
<reference evidence="1" key="1">
    <citation type="submission" date="2023-04" db="EMBL/GenBank/DDBJ databases">
        <title>Candida boidinii NBRC 1967.</title>
        <authorList>
            <person name="Ichikawa N."/>
            <person name="Sato H."/>
            <person name="Tonouchi N."/>
        </authorList>
    </citation>
    <scope>NUCLEOTIDE SEQUENCE</scope>
    <source>
        <strain evidence="1">NBRC 1967</strain>
    </source>
</reference>
<evidence type="ECO:0000313" key="2">
    <source>
        <dbReference type="Proteomes" id="UP001165101"/>
    </source>
</evidence>
<keyword evidence="2" id="KW-1185">Reference proteome</keyword>
<sequence>MSFDNNLEGVNITRNMWYAFWNPGKQTFTSLKAVNGTIGGENKFNVWSVSVAVHAIVDAARVAPEFAGPLIDQAIKAMNKYRSPQYGGYCAFENYDGNNDIYYDDDAQVASALICAYEVTRNQEYLKLGKDLVHFLMGGYNNDKNSKAGGGMKWHVSKDYCNTCTTSECAIAAMRLAKFVSGNEQRELYEYAKKCINWVFDKMIDPEDRLVWDGVGKDSDSPDTMKYTYNIGTTLTAVCMLYQYDHDSIWVDRSKLLAEGATDRGRWLFCRDYGDWKKRFWRDPSYFVQLLIEGLADYIETFGNIGPEQTVNCCKNEIIRHLSYFRKYNFDPKDGLYYMTFENHRLDREIYQRYRDEFGESKGFDPWGEDRASGDGKPEDRPMAKCLIGCASAARIFLQGARVAQKMDPVDG</sequence>
<comment type="caution">
    <text evidence="1">The sequence shown here is derived from an EMBL/GenBank/DDBJ whole genome shotgun (WGS) entry which is preliminary data.</text>
</comment>
<protein>
    <submittedName>
        <fullName evidence="1">Unnamed protein product</fullName>
    </submittedName>
</protein>
<gene>
    <name evidence="1" type="ORF">Cboi01_000433900</name>
</gene>
<evidence type="ECO:0000313" key="1">
    <source>
        <dbReference type="EMBL" id="GME96645.1"/>
    </source>
</evidence>